<evidence type="ECO:0000256" key="2">
    <source>
        <dbReference type="PROSITE-ProRule" id="PRU01161"/>
    </source>
</evidence>
<evidence type="ECO:0000313" key="5">
    <source>
        <dbReference type="EMBL" id="AOP50758.1"/>
    </source>
</evidence>
<dbReference type="InterPro" id="IPR016035">
    <property type="entry name" value="Acyl_Trfase/lysoPLipase"/>
</dbReference>
<accession>A0A1D7VW84</accession>
<keyword evidence="2" id="KW-0442">Lipid degradation</keyword>
<protein>
    <recommendedName>
        <fullName evidence="4">PNPLA domain-containing protein</fullName>
    </recommendedName>
</protein>
<keyword evidence="1 2" id="KW-0443">Lipid metabolism</keyword>
<feature type="short sequence motif" description="DGA/G" evidence="2">
    <location>
        <begin position="196"/>
        <end position="198"/>
    </location>
</feature>
<gene>
    <name evidence="5" type="ORF">SL103_34995</name>
</gene>
<dbReference type="OrthoDB" id="2339873at2"/>
<evidence type="ECO:0000259" key="4">
    <source>
        <dbReference type="PROSITE" id="PS51635"/>
    </source>
</evidence>
<keyword evidence="6" id="KW-1185">Reference proteome</keyword>
<feature type="short sequence motif" description="GXSXG" evidence="2">
    <location>
        <begin position="54"/>
        <end position="58"/>
    </location>
</feature>
<feature type="active site" description="Nucleophile" evidence="2">
    <location>
        <position position="56"/>
    </location>
</feature>
<dbReference type="KEGG" id="slc:SL103_34995"/>
<keyword evidence="2" id="KW-0378">Hydrolase</keyword>
<reference evidence="5 6" key="1">
    <citation type="submission" date="2016-09" db="EMBL/GenBank/DDBJ databases">
        <title>Complete genome sequencing of Streptomyces lydicus 103 and metabolic pathways analysis of antibiotic biosynthesis.</title>
        <authorList>
            <person name="Jia N."/>
            <person name="Ding M.-Z."/>
            <person name="Gao F."/>
            <person name="Yuan Y.-J."/>
        </authorList>
    </citation>
    <scope>NUCLEOTIDE SEQUENCE [LARGE SCALE GENOMIC DNA]</scope>
    <source>
        <strain evidence="5 6">103</strain>
    </source>
</reference>
<dbReference type="AlphaFoldDB" id="A0A1D7VW84"/>
<dbReference type="GO" id="GO:0016787">
    <property type="term" value="F:hydrolase activity"/>
    <property type="evidence" value="ECO:0007669"/>
    <property type="project" value="UniProtKB-UniRule"/>
</dbReference>
<name>A0A1D7VW84_9ACTN</name>
<dbReference type="PROSITE" id="PS51635">
    <property type="entry name" value="PNPLA"/>
    <property type="match status" value="1"/>
</dbReference>
<dbReference type="GO" id="GO:0016042">
    <property type="term" value="P:lipid catabolic process"/>
    <property type="evidence" value="ECO:0007669"/>
    <property type="project" value="UniProtKB-UniRule"/>
</dbReference>
<feature type="active site" description="Proton acceptor" evidence="2">
    <location>
        <position position="196"/>
    </location>
</feature>
<dbReference type="Pfam" id="PF01734">
    <property type="entry name" value="Patatin"/>
    <property type="match status" value="1"/>
</dbReference>
<feature type="domain" description="PNPLA" evidence="4">
    <location>
        <begin position="19"/>
        <end position="209"/>
    </location>
</feature>
<dbReference type="Proteomes" id="UP000094094">
    <property type="component" value="Chromosome"/>
</dbReference>
<evidence type="ECO:0000256" key="3">
    <source>
        <dbReference type="SAM" id="MobiDB-lite"/>
    </source>
</evidence>
<comment type="caution">
    <text evidence="2">Lacks conserved residue(s) required for the propagation of feature annotation.</text>
</comment>
<dbReference type="EMBL" id="CP017157">
    <property type="protein sequence ID" value="AOP50758.1"/>
    <property type="molecule type" value="Genomic_DNA"/>
</dbReference>
<feature type="region of interest" description="Disordered" evidence="3">
    <location>
        <begin position="223"/>
        <end position="258"/>
    </location>
</feature>
<proteinExistence type="predicted"/>
<dbReference type="SUPFAM" id="SSF52151">
    <property type="entry name" value="FabD/lysophospholipase-like"/>
    <property type="match status" value="1"/>
</dbReference>
<sequence length="334" mass="34255">MHVDVDTAVDRDVDLGRGLVLGPGGIIGTAWTAGLAHGLRHEGVDLGEAELTVGTSAGAIVAAALSSGQDLERFAAPAPVAGPRPRTDARLMGEVFAVLGNPGLEPAEARRRVGRIALDHADPEAEQALLAVRRALIGTDTWPDRRLLITAVDAATGEPVVWDRSSGVPLTQAVAASSAFPGAAPPVTVQGRRYMDGALRSGTNADLARGCRALLVVDPMAHLHPQEPRDTEPLGTEPRGTDPRGTEQVGAEPVGAEPVGAEPVGAELPVAGTDSVVTVVPDPASVRAFGADLNDPAAREPAFRAGLHQAAAVVAQLRPWAAAKSGAAPRPTRP</sequence>
<dbReference type="InterPro" id="IPR002641">
    <property type="entry name" value="PNPLA_dom"/>
</dbReference>
<evidence type="ECO:0000313" key="6">
    <source>
        <dbReference type="Proteomes" id="UP000094094"/>
    </source>
</evidence>
<dbReference type="Gene3D" id="3.40.1090.10">
    <property type="entry name" value="Cytosolic phospholipase A2 catalytic domain"/>
    <property type="match status" value="2"/>
</dbReference>
<organism evidence="5 6">
    <name type="scientific">Streptomyces lydicus</name>
    <dbReference type="NCBI Taxonomy" id="47763"/>
    <lineage>
        <taxon>Bacteria</taxon>
        <taxon>Bacillati</taxon>
        <taxon>Actinomycetota</taxon>
        <taxon>Actinomycetes</taxon>
        <taxon>Kitasatosporales</taxon>
        <taxon>Streptomycetaceae</taxon>
        <taxon>Streptomyces</taxon>
    </lineage>
</organism>
<evidence type="ECO:0000256" key="1">
    <source>
        <dbReference type="ARBA" id="ARBA00023098"/>
    </source>
</evidence>